<protein>
    <submittedName>
        <fullName evidence="2">Flavodoxin</fullName>
    </submittedName>
</protein>
<organism evidence="2">
    <name type="scientific">hydrocarbon metagenome</name>
    <dbReference type="NCBI Taxonomy" id="938273"/>
    <lineage>
        <taxon>unclassified sequences</taxon>
        <taxon>metagenomes</taxon>
        <taxon>ecological metagenomes</taxon>
    </lineage>
</organism>
<dbReference type="InterPro" id="IPR001226">
    <property type="entry name" value="Flavodoxin_CS"/>
</dbReference>
<reference evidence="2" key="1">
    <citation type="journal article" date="2015" name="Proc. Natl. Acad. Sci. U.S.A.">
        <title>Networks of energetic and metabolic interactions define dynamics in microbial communities.</title>
        <authorList>
            <person name="Embree M."/>
            <person name="Liu J.K."/>
            <person name="Al-Bassam M.M."/>
            <person name="Zengler K."/>
        </authorList>
    </citation>
    <scope>NUCLEOTIDE SEQUENCE</scope>
</reference>
<dbReference type="GO" id="GO:0009055">
    <property type="term" value="F:electron transfer activity"/>
    <property type="evidence" value="ECO:0007669"/>
    <property type="project" value="InterPro"/>
</dbReference>
<dbReference type="PROSITE" id="PS50902">
    <property type="entry name" value="FLAVODOXIN_LIKE"/>
    <property type="match status" value="1"/>
</dbReference>
<dbReference type="InterPro" id="IPR029039">
    <property type="entry name" value="Flavoprotein-like_sf"/>
</dbReference>
<dbReference type="SUPFAM" id="SSF52218">
    <property type="entry name" value="Flavoproteins"/>
    <property type="match status" value="1"/>
</dbReference>
<dbReference type="Gene3D" id="3.40.50.360">
    <property type="match status" value="1"/>
</dbReference>
<dbReference type="EMBL" id="LNQE01001521">
    <property type="protein sequence ID" value="KUG15875.1"/>
    <property type="molecule type" value="Genomic_DNA"/>
</dbReference>
<evidence type="ECO:0000313" key="2">
    <source>
        <dbReference type="EMBL" id="KUG15875.1"/>
    </source>
</evidence>
<comment type="caution">
    <text evidence="2">The sequence shown here is derived from an EMBL/GenBank/DDBJ whole genome shotgun (WGS) entry which is preliminary data.</text>
</comment>
<evidence type="ECO:0000259" key="1">
    <source>
        <dbReference type="PROSITE" id="PS50902"/>
    </source>
</evidence>
<dbReference type="AlphaFoldDB" id="A0A0W8F637"/>
<gene>
    <name evidence="2" type="ORF">ASZ90_014460</name>
</gene>
<proteinExistence type="predicted"/>
<dbReference type="InterPro" id="IPR008254">
    <property type="entry name" value="Flavodoxin/NO_synth"/>
</dbReference>
<feature type="domain" description="Flavodoxin-like" evidence="1">
    <location>
        <begin position="4"/>
        <end position="139"/>
    </location>
</feature>
<sequence length="144" mass="15269">MPKIAIIYATGMGRTKKMAEAIASGAMTIEGTDVLLKEVYDASLDDIADADAIVLGGSTYNYKLIKSMDPFLKEMVKLDLNGKVGVAFGSHGWSGEGVVTLIARMKSFGMRVVEPGTTAIQVPGKEDIEKCFHLGRTIAAGLGN</sequence>
<dbReference type="PANTHER" id="PTHR43717:SF1">
    <property type="entry name" value="ANAEROBIC NITRIC OXIDE REDUCTASE FLAVORUBREDOXIN"/>
    <property type="match status" value="1"/>
</dbReference>
<dbReference type="PROSITE" id="PS00201">
    <property type="entry name" value="FLAVODOXIN"/>
    <property type="match status" value="1"/>
</dbReference>
<dbReference type="PANTHER" id="PTHR43717">
    <property type="entry name" value="ANAEROBIC NITRIC OXIDE REDUCTASE FLAVORUBREDOXIN"/>
    <property type="match status" value="1"/>
</dbReference>
<dbReference type="GO" id="GO:0010181">
    <property type="term" value="F:FMN binding"/>
    <property type="evidence" value="ECO:0007669"/>
    <property type="project" value="InterPro"/>
</dbReference>
<name>A0A0W8F637_9ZZZZ</name>
<dbReference type="Pfam" id="PF00258">
    <property type="entry name" value="Flavodoxin_1"/>
    <property type="match status" value="1"/>
</dbReference>
<accession>A0A0W8F637</accession>